<sequence>MAAIRKLPEDVINHTFKCHTKWQEPSSKFTLNLHETGVIEGLSSAGKQVKVALKGRFNSPRAWVPITKIAIGPKYGSWKIVHNTPRDEPQVWSIEKAISGVDLLPDSDIRVHLAPLLTGLSEQRMKIASLSVEQAMLLQDEASVRQSCNNVRAAMISAAPNLPRLLCSKHFTIWEVANVCTELNGNQNGAGVYIRIYYEFRKGSALEGEVYIYIGQAENFNTRMNLHKYDMDNPSSANYNLKHYQIGRQAQKCKSFILCKHQSNEGGSSQAGKVRRDLMEQVMMLLFNTYRKEALMNNWEDTNEVSERSVVLAVAEQYASKKLSTIFTQIADLAAAKSGFARGTKRASFGVAGGLNYSSPFGGEAQVAYEKTLYARQEIGDYICFHRTATVLDNRSCIFEKNFRTVDGTKSSMQPRVLPTDQADGMAPQVGEKFYAIWEIRKDGDAHEAPYFRVCDLGMYSNWTDANKLGLKIIWYSKRDKKWYGRYLQRTTDMLVHDPENAQGALNRYKQGAALYAYFVRSWYPNAQPWFPILGISDQIQVNVDGFQQNVVISVVDAPLRSLQGPIPANGSLDVVALRMEELGFENVNGDWRDFGDKSWLDSDPYTGDMSVTPKERLSRKRTAIDRRHCDRCAMMHDQNRVGRGAGCGQVGNSNRCGNCVMAGLPCSWSRVRKFSQDTNAYFVKTTGNHGTADLKTMNGPFFRKAMKALLRQPENTDVTSTRFEIRGDVAFDKIAGTQAAEEADN</sequence>
<name>A0ACC3N9V2_9PEZI</name>
<keyword evidence="2" id="KW-1185">Reference proteome</keyword>
<organism evidence="1 2">
    <name type="scientific">Vermiconidia calcicola</name>
    <dbReference type="NCBI Taxonomy" id="1690605"/>
    <lineage>
        <taxon>Eukaryota</taxon>
        <taxon>Fungi</taxon>
        <taxon>Dikarya</taxon>
        <taxon>Ascomycota</taxon>
        <taxon>Pezizomycotina</taxon>
        <taxon>Dothideomycetes</taxon>
        <taxon>Dothideomycetidae</taxon>
        <taxon>Mycosphaerellales</taxon>
        <taxon>Extremaceae</taxon>
        <taxon>Vermiconidia</taxon>
    </lineage>
</organism>
<gene>
    <name evidence="1" type="ORF">LTR37_008850</name>
</gene>
<protein>
    <submittedName>
        <fullName evidence="1">Uncharacterized protein</fullName>
    </submittedName>
</protein>
<evidence type="ECO:0000313" key="1">
    <source>
        <dbReference type="EMBL" id="KAK3712965.1"/>
    </source>
</evidence>
<dbReference type="EMBL" id="JAUTXU010000066">
    <property type="protein sequence ID" value="KAK3712965.1"/>
    <property type="molecule type" value="Genomic_DNA"/>
</dbReference>
<evidence type="ECO:0000313" key="2">
    <source>
        <dbReference type="Proteomes" id="UP001281147"/>
    </source>
</evidence>
<accession>A0ACC3N9V2</accession>
<dbReference type="Proteomes" id="UP001281147">
    <property type="component" value="Unassembled WGS sequence"/>
</dbReference>
<proteinExistence type="predicted"/>
<comment type="caution">
    <text evidence="1">The sequence shown here is derived from an EMBL/GenBank/DDBJ whole genome shotgun (WGS) entry which is preliminary data.</text>
</comment>
<reference evidence="1" key="1">
    <citation type="submission" date="2023-07" db="EMBL/GenBank/DDBJ databases">
        <title>Black Yeasts Isolated from many extreme environments.</title>
        <authorList>
            <person name="Coleine C."/>
            <person name="Stajich J.E."/>
            <person name="Selbmann L."/>
        </authorList>
    </citation>
    <scope>NUCLEOTIDE SEQUENCE</scope>
    <source>
        <strain evidence="1">CCFEE 5714</strain>
    </source>
</reference>